<protein>
    <submittedName>
        <fullName evidence="2">Reverse transcriptase domain, reverse transcriptase zinc-binding domain protein</fullName>
    </submittedName>
</protein>
<proteinExistence type="predicted"/>
<comment type="caution">
    <text evidence="2">The sequence shown here is derived from an EMBL/GenBank/DDBJ whole genome shotgun (WGS) entry which is preliminary data.</text>
</comment>
<dbReference type="AlphaFoldDB" id="A0A6L2LFM8"/>
<keyword evidence="2" id="KW-0548">Nucleotidyltransferase</keyword>
<reference evidence="2" key="1">
    <citation type="journal article" date="2019" name="Sci. Rep.">
        <title>Draft genome of Tanacetum cinerariifolium, the natural source of mosquito coil.</title>
        <authorList>
            <person name="Yamashiro T."/>
            <person name="Shiraishi A."/>
            <person name="Satake H."/>
            <person name="Nakayama K."/>
        </authorList>
    </citation>
    <scope>NUCLEOTIDE SEQUENCE</scope>
</reference>
<feature type="compositionally biased region" description="Low complexity" evidence="1">
    <location>
        <begin position="1"/>
        <end position="44"/>
    </location>
</feature>
<dbReference type="EMBL" id="BKCJ010004261">
    <property type="protein sequence ID" value="GEU59970.1"/>
    <property type="molecule type" value="Genomic_DNA"/>
</dbReference>
<evidence type="ECO:0000313" key="2">
    <source>
        <dbReference type="EMBL" id="GEU59970.1"/>
    </source>
</evidence>
<name>A0A6L2LFM8_TANCI</name>
<keyword evidence="2" id="KW-0695">RNA-directed DNA polymerase</keyword>
<dbReference type="GO" id="GO:0003964">
    <property type="term" value="F:RNA-directed DNA polymerase activity"/>
    <property type="evidence" value="ECO:0007669"/>
    <property type="project" value="UniProtKB-KW"/>
</dbReference>
<sequence>MSTSSSPPRKKSLSPPQAPSKSISSKSPHYTSSSSPSKSPTPTHVTPPPKLHFVISIKLEPQELPPLQVSPNDPYIMACATRTLFSININGELHGHFRRKCGLRQGEIKRGKVKVSWEDVCLPKVEGGLGVHRLEMFNAALMSTHIWKLITHKEYMSPGYDVLSFVSSWFLVKCMHIYAISSLMDKAYWMSEHNYGVLGED</sequence>
<evidence type="ECO:0000256" key="1">
    <source>
        <dbReference type="SAM" id="MobiDB-lite"/>
    </source>
</evidence>
<organism evidence="2">
    <name type="scientific">Tanacetum cinerariifolium</name>
    <name type="common">Dalmatian daisy</name>
    <name type="synonym">Chrysanthemum cinerariifolium</name>
    <dbReference type="NCBI Taxonomy" id="118510"/>
    <lineage>
        <taxon>Eukaryota</taxon>
        <taxon>Viridiplantae</taxon>
        <taxon>Streptophyta</taxon>
        <taxon>Embryophyta</taxon>
        <taxon>Tracheophyta</taxon>
        <taxon>Spermatophyta</taxon>
        <taxon>Magnoliopsida</taxon>
        <taxon>eudicotyledons</taxon>
        <taxon>Gunneridae</taxon>
        <taxon>Pentapetalae</taxon>
        <taxon>asterids</taxon>
        <taxon>campanulids</taxon>
        <taxon>Asterales</taxon>
        <taxon>Asteraceae</taxon>
        <taxon>Asteroideae</taxon>
        <taxon>Anthemideae</taxon>
        <taxon>Anthemidinae</taxon>
        <taxon>Tanacetum</taxon>
    </lineage>
</organism>
<accession>A0A6L2LFM8</accession>
<keyword evidence="2" id="KW-0808">Transferase</keyword>
<feature type="region of interest" description="Disordered" evidence="1">
    <location>
        <begin position="1"/>
        <end position="47"/>
    </location>
</feature>
<gene>
    <name evidence="2" type="ORF">Tci_031948</name>
</gene>